<evidence type="ECO:0000256" key="5">
    <source>
        <dbReference type="SAM" id="Phobius"/>
    </source>
</evidence>
<dbReference type="NCBIfam" id="TIGR01297">
    <property type="entry name" value="CDF"/>
    <property type="match status" value="1"/>
</dbReference>
<dbReference type="PANTHER" id="PTHR11562">
    <property type="entry name" value="CATION EFFLUX PROTEIN/ ZINC TRANSPORTER"/>
    <property type="match status" value="1"/>
</dbReference>
<dbReference type="InterPro" id="IPR002524">
    <property type="entry name" value="Cation_efflux"/>
</dbReference>
<dbReference type="STRING" id="1666911.HLUCCA11_07160"/>
<accession>A0A0N8KNE4</accession>
<dbReference type="EMBL" id="LJZR01000007">
    <property type="protein sequence ID" value="KPQ36306.1"/>
    <property type="molecule type" value="Genomic_DNA"/>
</dbReference>
<dbReference type="PANTHER" id="PTHR11562:SF17">
    <property type="entry name" value="RE54080P-RELATED"/>
    <property type="match status" value="1"/>
</dbReference>
<evidence type="ECO:0000259" key="6">
    <source>
        <dbReference type="Pfam" id="PF01545"/>
    </source>
</evidence>
<evidence type="ECO:0000313" key="7">
    <source>
        <dbReference type="EMBL" id="KPQ36306.1"/>
    </source>
</evidence>
<dbReference type="Proteomes" id="UP000050465">
    <property type="component" value="Unassembled WGS sequence"/>
</dbReference>
<evidence type="ECO:0000256" key="4">
    <source>
        <dbReference type="ARBA" id="ARBA00023136"/>
    </source>
</evidence>
<dbReference type="PATRIC" id="fig|1666911.3.peg.5034"/>
<feature type="transmembrane region" description="Helical" evidence="5">
    <location>
        <begin position="131"/>
        <end position="150"/>
    </location>
</feature>
<comment type="caution">
    <text evidence="7">The sequence shown here is derived from an EMBL/GenBank/DDBJ whole genome shotgun (WGS) entry which is preliminary data.</text>
</comment>
<feature type="domain" description="Cation efflux protein transmembrane" evidence="6">
    <location>
        <begin position="27"/>
        <end position="218"/>
    </location>
</feature>
<dbReference type="InterPro" id="IPR027469">
    <property type="entry name" value="Cation_efflux_TMD_sf"/>
</dbReference>
<dbReference type="SUPFAM" id="SSF161111">
    <property type="entry name" value="Cation efflux protein transmembrane domain-like"/>
    <property type="match status" value="1"/>
</dbReference>
<evidence type="ECO:0000256" key="2">
    <source>
        <dbReference type="ARBA" id="ARBA00022692"/>
    </source>
</evidence>
<feature type="transmembrane region" description="Helical" evidence="5">
    <location>
        <begin position="92"/>
        <end position="111"/>
    </location>
</feature>
<protein>
    <submittedName>
        <fullName evidence="7">RND-type cobalt-zinc-cadmium efflux pump associated metal detoxification protein CzcD</fullName>
    </submittedName>
</protein>
<comment type="subcellular location">
    <subcellularLocation>
        <location evidence="1">Membrane</location>
        <topology evidence="1">Multi-pass membrane protein</topology>
    </subcellularLocation>
</comment>
<feature type="transmembrane region" description="Helical" evidence="5">
    <location>
        <begin position="63"/>
        <end position="80"/>
    </location>
</feature>
<feature type="transmembrane region" description="Helical" evidence="5">
    <location>
        <begin position="194"/>
        <end position="211"/>
    </location>
</feature>
<dbReference type="InterPro" id="IPR058533">
    <property type="entry name" value="Cation_efflux_TM"/>
</dbReference>
<dbReference type="InterPro" id="IPR050681">
    <property type="entry name" value="CDF/SLC30A"/>
</dbReference>
<keyword evidence="2 5" id="KW-0812">Transmembrane</keyword>
<dbReference type="Pfam" id="PF01545">
    <property type="entry name" value="Cation_efflux"/>
    <property type="match status" value="1"/>
</dbReference>
<dbReference type="AlphaFoldDB" id="A0A0N8KNE4"/>
<name>A0A0N8KNE4_9CYAN</name>
<keyword evidence="3 5" id="KW-1133">Transmembrane helix</keyword>
<dbReference type="Gene3D" id="1.20.1510.10">
    <property type="entry name" value="Cation efflux protein transmembrane domain"/>
    <property type="match status" value="1"/>
</dbReference>
<gene>
    <name evidence="7" type="primary">czcD</name>
    <name evidence="7" type="ORF">HLUCCA11_07160</name>
</gene>
<reference evidence="7 8" key="1">
    <citation type="submission" date="2015-09" db="EMBL/GenBank/DDBJ databases">
        <title>Identification and resolution of microdiversity through metagenomic sequencing of parallel consortia.</title>
        <authorList>
            <person name="Nelson W.C."/>
            <person name="Romine M.F."/>
            <person name="Lindemann S.R."/>
        </authorList>
    </citation>
    <scope>NUCLEOTIDE SEQUENCE [LARGE SCALE GENOMIC DNA]</scope>
    <source>
        <strain evidence="7">Ana</strain>
    </source>
</reference>
<evidence type="ECO:0000256" key="3">
    <source>
        <dbReference type="ARBA" id="ARBA00022989"/>
    </source>
</evidence>
<dbReference type="GO" id="GO:0005886">
    <property type="term" value="C:plasma membrane"/>
    <property type="evidence" value="ECO:0007669"/>
    <property type="project" value="TreeGrafter"/>
</dbReference>
<sequence>MHTHHSHSSDHCHCAVPSTPEQVRALRIALVMVASFSVAELWVSVHSNSLSLMADAGHMVTDVFAIAFSLWTALQVAQSAADSATQIKNERLNALAALTNGGLLLVVSGWLAWEAIGELRSPPPEILSSPVAITAAIGLCVNGINAYLLHSHAADNLNLRGAFLHMVADASSCLGVLVGAVLIAQFGWYRADGIVSGAIALLILTTALPLIRQSWAVLNIFAAKTPSETI</sequence>
<organism evidence="7 8">
    <name type="scientific">Phormidesmis priestleyi Ana</name>
    <dbReference type="NCBI Taxonomy" id="1666911"/>
    <lineage>
        <taxon>Bacteria</taxon>
        <taxon>Bacillati</taxon>
        <taxon>Cyanobacteriota</taxon>
        <taxon>Cyanophyceae</taxon>
        <taxon>Leptolyngbyales</taxon>
        <taxon>Leptolyngbyaceae</taxon>
        <taxon>Phormidesmis</taxon>
    </lineage>
</organism>
<keyword evidence="4 5" id="KW-0472">Membrane</keyword>
<evidence type="ECO:0000256" key="1">
    <source>
        <dbReference type="ARBA" id="ARBA00004141"/>
    </source>
</evidence>
<feature type="transmembrane region" description="Helical" evidence="5">
    <location>
        <begin position="162"/>
        <end position="188"/>
    </location>
</feature>
<evidence type="ECO:0000313" key="8">
    <source>
        <dbReference type="Proteomes" id="UP000050465"/>
    </source>
</evidence>
<proteinExistence type="predicted"/>
<dbReference type="GO" id="GO:0005385">
    <property type="term" value="F:zinc ion transmembrane transporter activity"/>
    <property type="evidence" value="ECO:0007669"/>
    <property type="project" value="TreeGrafter"/>
</dbReference>